<proteinExistence type="predicted"/>
<accession>A0A6N8HCA4</accession>
<feature type="chain" id="PRO_5026740145" evidence="1">
    <location>
        <begin position="21"/>
        <end position="340"/>
    </location>
</feature>
<evidence type="ECO:0000313" key="3">
    <source>
        <dbReference type="Proteomes" id="UP000433945"/>
    </source>
</evidence>
<dbReference type="SUPFAM" id="SSF51004">
    <property type="entry name" value="C-terminal (heme d1) domain of cytochrome cd1-nitrite reductase"/>
    <property type="match status" value="1"/>
</dbReference>
<dbReference type="PANTHER" id="PTHR47197:SF3">
    <property type="entry name" value="DIHYDRO-HEME D1 DEHYDROGENASE"/>
    <property type="match status" value="1"/>
</dbReference>
<sequence>MNFKKIIFLLVFLSLQNINAQNTEYLLALSKGDKKVLIYDYKTLDSITSIDIGDDPHEIVTNKKGDYAYVSHPVLRGKGHTISVINLKDFALEDTIDTAPFYTPHGLVYKDDKLWVTAQGSKSVVKYNLQSRKAENVFGTGQDFTHLIYLAKKGNCFYTTNVESGTLSIYENREIPPYMPPTGVLPPNAKSRIEWRQTLIDVGLGAEGFDVNDREDILWTARPDGYIVVVDLLKKEVKTTINTGVQGLHRLKFTPDGKSVAIVSVKTGDILFYNAETYSLEKKINIGRGAGIYMDNATSRMFVSCTPEDYIVVMDLKTRKEIKRIKISRPDGVTSVKVAN</sequence>
<gene>
    <name evidence="2" type="ORF">GN157_07655</name>
</gene>
<reference evidence="2 3" key="1">
    <citation type="submission" date="2019-12" db="EMBL/GenBank/DDBJ databases">
        <authorList>
            <person name="Sun J.-Q."/>
        </authorList>
    </citation>
    <scope>NUCLEOTIDE SEQUENCE [LARGE SCALE GENOMIC DNA]</scope>
    <source>
        <strain evidence="2 3">JCM 17928</strain>
    </source>
</reference>
<dbReference type="InterPro" id="IPR051200">
    <property type="entry name" value="Host-pathogen_enzymatic-act"/>
</dbReference>
<feature type="signal peptide" evidence="1">
    <location>
        <begin position="1"/>
        <end position="20"/>
    </location>
</feature>
<dbReference type="RefSeq" id="WP_157482681.1">
    <property type="nucleotide sequence ID" value="NZ_WOWP01000024.1"/>
</dbReference>
<dbReference type="InterPro" id="IPR011048">
    <property type="entry name" value="Haem_d1_sf"/>
</dbReference>
<dbReference type="OrthoDB" id="9803927at2"/>
<comment type="caution">
    <text evidence="2">The sequence shown here is derived from an EMBL/GenBank/DDBJ whole genome shotgun (WGS) entry which is preliminary data.</text>
</comment>
<protein>
    <submittedName>
        <fullName evidence="2">YncE family protein</fullName>
    </submittedName>
</protein>
<keyword evidence="3" id="KW-1185">Reference proteome</keyword>
<dbReference type="Gene3D" id="2.130.10.10">
    <property type="entry name" value="YVTN repeat-like/Quinoprotein amine dehydrogenase"/>
    <property type="match status" value="2"/>
</dbReference>
<dbReference type="InterPro" id="IPR015943">
    <property type="entry name" value="WD40/YVTN_repeat-like_dom_sf"/>
</dbReference>
<evidence type="ECO:0000313" key="2">
    <source>
        <dbReference type="EMBL" id="MUV03583.1"/>
    </source>
</evidence>
<dbReference type="PANTHER" id="PTHR47197">
    <property type="entry name" value="PROTEIN NIRF"/>
    <property type="match status" value="1"/>
</dbReference>
<keyword evidence="1" id="KW-0732">Signal</keyword>
<organism evidence="2 3">
    <name type="scientific">Flavobacterium rakeshii</name>
    <dbReference type="NCBI Taxonomy" id="1038845"/>
    <lineage>
        <taxon>Bacteria</taxon>
        <taxon>Pseudomonadati</taxon>
        <taxon>Bacteroidota</taxon>
        <taxon>Flavobacteriia</taxon>
        <taxon>Flavobacteriales</taxon>
        <taxon>Flavobacteriaceae</taxon>
        <taxon>Flavobacterium</taxon>
    </lineage>
</organism>
<dbReference type="Proteomes" id="UP000433945">
    <property type="component" value="Unassembled WGS sequence"/>
</dbReference>
<dbReference type="AlphaFoldDB" id="A0A6N8HCA4"/>
<dbReference type="EMBL" id="WOWP01000024">
    <property type="protein sequence ID" value="MUV03583.1"/>
    <property type="molecule type" value="Genomic_DNA"/>
</dbReference>
<name>A0A6N8HCA4_9FLAO</name>
<evidence type="ECO:0000256" key="1">
    <source>
        <dbReference type="SAM" id="SignalP"/>
    </source>
</evidence>